<dbReference type="EMBL" id="SSNT01000031">
    <property type="protein sequence ID" value="THF74967.1"/>
    <property type="molecule type" value="Genomic_DNA"/>
</dbReference>
<dbReference type="PANTHER" id="PTHR30532">
    <property type="entry name" value="IRON III DICITRATE-BINDING PERIPLASMIC PROTEIN"/>
    <property type="match status" value="1"/>
</dbReference>
<dbReference type="SUPFAM" id="SSF53807">
    <property type="entry name" value="Helical backbone' metal receptor"/>
    <property type="match status" value="1"/>
</dbReference>
<keyword evidence="6" id="KW-1185">Reference proteome</keyword>
<reference evidence="5 6" key="1">
    <citation type="submission" date="2019-04" db="EMBL/GenBank/DDBJ databases">
        <title>Bacillus sediminilitoris sp. nov., isolated from a tidal flat sediment on the East China Sea.</title>
        <authorList>
            <person name="Wei Y."/>
            <person name="Mao H."/>
            <person name="Fang J."/>
        </authorList>
    </citation>
    <scope>NUCLEOTIDE SEQUENCE [LARGE SCALE GENOMIC DNA]</scope>
    <source>
        <strain evidence="5 6">DSL-17</strain>
    </source>
</reference>
<proteinExistence type="inferred from homology"/>
<evidence type="ECO:0000313" key="6">
    <source>
        <dbReference type="Proteomes" id="UP000310334"/>
    </source>
</evidence>
<dbReference type="GO" id="GO:1901678">
    <property type="term" value="P:iron coordination entity transport"/>
    <property type="evidence" value="ECO:0007669"/>
    <property type="project" value="UniProtKB-ARBA"/>
</dbReference>
<keyword evidence="4" id="KW-0732">Signal</keyword>
<dbReference type="PANTHER" id="PTHR30532:SF29">
    <property type="entry name" value="FE(3+) DICITRATE-BINDING PERIPLASMIC PROTEIN"/>
    <property type="match status" value="1"/>
</dbReference>
<dbReference type="Pfam" id="PF01497">
    <property type="entry name" value="Peripla_BP_2"/>
    <property type="match status" value="1"/>
</dbReference>
<comment type="caution">
    <text evidence="5">The sequence shown here is derived from an EMBL/GenBank/DDBJ whole genome shotgun (WGS) entry which is preliminary data.</text>
</comment>
<dbReference type="Gene3D" id="3.40.50.1980">
    <property type="entry name" value="Nitrogenase molybdenum iron protein domain"/>
    <property type="match status" value="2"/>
</dbReference>
<evidence type="ECO:0000256" key="1">
    <source>
        <dbReference type="ARBA" id="ARBA00004193"/>
    </source>
</evidence>
<dbReference type="InterPro" id="IPR002491">
    <property type="entry name" value="ABC_transptr_periplasmic_BD"/>
</dbReference>
<dbReference type="Proteomes" id="UP000310334">
    <property type="component" value="Unassembled WGS sequence"/>
</dbReference>
<name>A0A4S4BJX2_9BACI</name>
<dbReference type="AlphaFoldDB" id="A0A4S4BJX2"/>
<evidence type="ECO:0000256" key="3">
    <source>
        <dbReference type="ARBA" id="ARBA00022448"/>
    </source>
</evidence>
<dbReference type="PROSITE" id="PS50983">
    <property type="entry name" value="FE_B12_PBP"/>
    <property type="match status" value="1"/>
</dbReference>
<evidence type="ECO:0000256" key="4">
    <source>
        <dbReference type="ARBA" id="ARBA00022729"/>
    </source>
</evidence>
<accession>A0A4S4BJX2</accession>
<gene>
    <name evidence="5" type="ORF">E6W99_24525</name>
</gene>
<dbReference type="OrthoDB" id="9793175at2"/>
<evidence type="ECO:0000313" key="5">
    <source>
        <dbReference type="EMBL" id="THF74967.1"/>
    </source>
</evidence>
<organism evidence="5 6">
    <name type="scientific">Metabacillus sediminilitoris</name>
    <dbReference type="NCBI Taxonomy" id="2567941"/>
    <lineage>
        <taxon>Bacteria</taxon>
        <taxon>Bacillati</taxon>
        <taxon>Bacillota</taxon>
        <taxon>Bacilli</taxon>
        <taxon>Bacillales</taxon>
        <taxon>Bacillaceae</taxon>
        <taxon>Metabacillus</taxon>
    </lineage>
</organism>
<protein>
    <submittedName>
        <fullName evidence="5">Iron citrate ABC transporter substrate-binding protein</fullName>
    </submittedName>
</protein>
<dbReference type="NCBIfam" id="NF008501">
    <property type="entry name" value="PRK11411.1"/>
    <property type="match status" value="1"/>
</dbReference>
<dbReference type="InterPro" id="IPR051313">
    <property type="entry name" value="Bact_iron-sidero_bind"/>
</dbReference>
<sequence>MVEKMQKSNKVRKFGGTLLILLLTIMMAITGCSNPQKNTEGEKTQASTETQEQKIRTIKHEMGETEIKNIPKKIVTLELSFVDSLNAIGITPIGIADDNKKDMISKLVGSSIDYTSVGTREQPSLEVISSLQPDLIIADAERHNAIYKDLQKIAPTIILKSRESTYQENLDSFKTIAEAVDQKDIANKRLTEHEKTINEIKSKLSVDANMTVLPAVVRDTSFQAHTTSSYDGELLELLGLKVAVEDEQPYAEMNLEQLVKINPDVLLLANNEGKLLTDEWKENPLWKNLKAVKNEQVYSVDRDLWTRFRGVESAEAMANDTLKMLNEK</sequence>
<dbReference type="GO" id="GO:0030288">
    <property type="term" value="C:outer membrane-bounded periplasmic space"/>
    <property type="evidence" value="ECO:0007669"/>
    <property type="project" value="TreeGrafter"/>
</dbReference>
<evidence type="ECO:0000256" key="2">
    <source>
        <dbReference type="ARBA" id="ARBA00008814"/>
    </source>
</evidence>
<dbReference type="GO" id="GO:0005886">
    <property type="term" value="C:plasma membrane"/>
    <property type="evidence" value="ECO:0007669"/>
    <property type="project" value="UniProtKB-SubCell"/>
</dbReference>
<keyword evidence="3" id="KW-0813">Transport</keyword>
<dbReference type="CDD" id="cd01146">
    <property type="entry name" value="FhuD"/>
    <property type="match status" value="1"/>
</dbReference>
<comment type="similarity">
    <text evidence="2">Belongs to the bacterial solute-binding protein 8 family.</text>
</comment>
<dbReference type="PROSITE" id="PS51257">
    <property type="entry name" value="PROKAR_LIPOPROTEIN"/>
    <property type="match status" value="1"/>
</dbReference>
<comment type="subcellular location">
    <subcellularLocation>
        <location evidence="1">Cell membrane</location>
        <topology evidence="1">Lipid-anchor</topology>
    </subcellularLocation>
</comment>